<dbReference type="Proteomes" id="UP000568664">
    <property type="component" value="Unassembled WGS sequence"/>
</dbReference>
<evidence type="ECO:0000313" key="3">
    <source>
        <dbReference type="Proteomes" id="UP000568664"/>
    </source>
</evidence>
<keyword evidence="1" id="KW-0472">Membrane</keyword>
<keyword evidence="1" id="KW-1133">Transmembrane helix</keyword>
<comment type="caution">
    <text evidence="2">The sequence shown here is derived from an EMBL/GenBank/DDBJ whole genome shotgun (WGS) entry which is preliminary data.</text>
</comment>
<dbReference type="RefSeq" id="WP_169073390.1">
    <property type="nucleotide sequence ID" value="NZ_JABBXH010000001.1"/>
</dbReference>
<evidence type="ECO:0000256" key="1">
    <source>
        <dbReference type="SAM" id="Phobius"/>
    </source>
</evidence>
<feature type="transmembrane region" description="Helical" evidence="1">
    <location>
        <begin position="33"/>
        <end position="52"/>
    </location>
</feature>
<reference evidence="2 3" key="1">
    <citation type="submission" date="2020-04" db="EMBL/GenBank/DDBJ databases">
        <title>Thalassotalea sp. M1531, isolated from the surface of marine red alga.</title>
        <authorList>
            <person name="Pang L."/>
            <person name="Lu D.-C."/>
        </authorList>
    </citation>
    <scope>NUCLEOTIDE SEQUENCE [LARGE SCALE GENOMIC DNA]</scope>
    <source>
        <strain evidence="2 3">M1531</strain>
    </source>
</reference>
<sequence>MPINKWIFQYAIAVPIIFIMLAGVQYLKGSSVVDSLAFGILWSLISVAIFAIRRIYNYRKNISCAICNDLPDDHRS</sequence>
<proteinExistence type="predicted"/>
<gene>
    <name evidence="2" type="ORF">HII17_00580</name>
</gene>
<keyword evidence="3" id="KW-1185">Reference proteome</keyword>
<feature type="transmembrane region" description="Helical" evidence="1">
    <location>
        <begin position="7"/>
        <end position="27"/>
    </location>
</feature>
<protein>
    <submittedName>
        <fullName evidence="2">Uncharacterized protein</fullName>
    </submittedName>
</protein>
<keyword evidence="1" id="KW-0812">Transmembrane</keyword>
<dbReference type="EMBL" id="JABBXH010000001">
    <property type="protein sequence ID" value="NMP30041.1"/>
    <property type="molecule type" value="Genomic_DNA"/>
</dbReference>
<dbReference type="AlphaFoldDB" id="A0A7Y0L900"/>
<organism evidence="2 3">
    <name type="scientific">Thalassotalea algicola</name>
    <dbReference type="NCBI Taxonomy" id="2716224"/>
    <lineage>
        <taxon>Bacteria</taxon>
        <taxon>Pseudomonadati</taxon>
        <taxon>Pseudomonadota</taxon>
        <taxon>Gammaproteobacteria</taxon>
        <taxon>Alteromonadales</taxon>
        <taxon>Colwelliaceae</taxon>
        <taxon>Thalassotalea</taxon>
    </lineage>
</organism>
<evidence type="ECO:0000313" key="2">
    <source>
        <dbReference type="EMBL" id="NMP30041.1"/>
    </source>
</evidence>
<name>A0A7Y0L900_9GAMM</name>
<accession>A0A7Y0L900</accession>